<dbReference type="Proteomes" id="UP001162881">
    <property type="component" value="Unassembled WGS sequence"/>
</dbReference>
<gene>
    <name evidence="1" type="ORF">MTR62_18225</name>
</gene>
<organism evidence="1 2">
    <name type="scientific">Novosphingobium organovorum</name>
    <dbReference type="NCBI Taxonomy" id="2930092"/>
    <lineage>
        <taxon>Bacteria</taxon>
        <taxon>Pseudomonadati</taxon>
        <taxon>Pseudomonadota</taxon>
        <taxon>Alphaproteobacteria</taxon>
        <taxon>Sphingomonadales</taxon>
        <taxon>Sphingomonadaceae</taxon>
        <taxon>Novosphingobium</taxon>
    </lineage>
</organism>
<comment type="caution">
    <text evidence="1">The sequence shown here is derived from an EMBL/GenBank/DDBJ whole genome shotgun (WGS) entry which is preliminary data.</text>
</comment>
<evidence type="ECO:0000313" key="1">
    <source>
        <dbReference type="EMBL" id="MCJ2184609.1"/>
    </source>
</evidence>
<evidence type="ECO:0000313" key="2">
    <source>
        <dbReference type="Proteomes" id="UP001162881"/>
    </source>
</evidence>
<keyword evidence="2" id="KW-1185">Reference proteome</keyword>
<protein>
    <submittedName>
        <fullName evidence="1">Uncharacterized protein</fullName>
    </submittedName>
</protein>
<sequence length="919" mass="104336">MSKNEQITIVTPSFEKHFVQYCEMIESLDRHCSDLDRVRIVVVVEEKNRELFSGFLDNYPRIASKVILTEDVLARFGAVETPGKFLGRAGKFLFQALKKFGGLLEAETEWSLVLDSETVFVKDFSILEVLQDYKERKYVFYTQTAPRGELWTRGDSHRVNCNVEAVLGVPVRDAWFMECFHWFYEKSKVEHLLNDVMGELFFRAIQDPSYGKFDLFENVIYYAYLRAYHAQEYTFLDFKAVLDAHLPPQIAARFELSKLPFALFGNDYLLSIFRPSEIALLTGLFKAYKIPFLRLDPPYFHTDYLKNLKALPHLVATVSSHHQIWLKKKIAVCISGEFRHLIHRVPEQQIRFLKAFLSGVECDVFIHGWHDPNEALIVEELQPKRHLFEHAPDVDELAAKIRYREPLLKDGRDRGSLLMFYSMQKCFELIGDLRDDYEYVVRIRPDIFMERSLKELLVSICDEGDFQPEAVYVPSHFHSKGINDQFALGRMEKMERYFHSFDYAKAHLADHPFNPEMVLLRNLLESKASVCLVHAPYALLRHLPMRVDTIHEALRVQRDVWWSRNDGLPLYTDLSAFLAEKLKSIDVVLTGQLATKLYLPLGDGALVEAMSVDYDPMWRCCLLRPINGLMTALHFEICDGAIVPGTRPAQFMFLFLEGDDYVLSQWNVIEGKLINERIVLAGDAVRAVTPPRPDVLNLAWRLNRNLIDGQPLAEKITLVTHDAGPAAQAAPPAVAGSAMSHKIADLTSDMLSLHAGAKAGTAPGVAGQVLQQMLMPDNFLGKLLTRAFARVLRPEPVSVFTLGEDGMRSNSLVTVDGIVHVRPQRPCHALFGPYIDLDAGHYYAEFFFDAVQGGEVTIDVRADGLEDIARRSIAVGGNAGISIEWTLPRSASHVEIRLAAGGDFDGVLNCLLIRKSRRS</sequence>
<proteinExistence type="predicted"/>
<reference evidence="1" key="1">
    <citation type="submission" date="2022-03" db="EMBL/GenBank/DDBJ databases">
        <title>Identification of a novel bacterium isolated from mangrove sediments.</title>
        <authorList>
            <person name="Pan X."/>
        </authorList>
    </citation>
    <scope>NUCLEOTIDE SEQUENCE</scope>
    <source>
        <strain evidence="1">B1949</strain>
    </source>
</reference>
<name>A0ABT0BHV7_9SPHN</name>
<dbReference type="RefSeq" id="WP_244023617.1">
    <property type="nucleotide sequence ID" value="NZ_JALHLF010000120.1"/>
</dbReference>
<dbReference type="EMBL" id="JALHLF010000120">
    <property type="protein sequence ID" value="MCJ2184609.1"/>
    <property type="molecule type" value="Genomic_DNA"/>
</dbReference>
<accession>A0ABT0BHV7</accession>